<dbReference type="Pfam" id="PF08808">
    <property type="entry name" value="RES"/>
    <property type="match status" value="1"/>
</dbReference>
<keyword evidence="3" id="KW-1185">Reference proteome</keyword>
<gene>
    <name evidence="2" type="ORF">E2L00_15150</name>
</gene>
<evidence type="ECO:0000259" key="1">
    <source>
        <dbReference type="SMART" id="SM00953"/>
    </source>
</evidence>
<evidence type="ECO:0000313" key="3">
    <source>
        <dbReference type="Proteomes" id="UP000697927"/>
    </source>
</evidence>
<dbReference type="InterPro" id="IPR014914">
    <property type="entry name" value="RES_dom"/>
</dbReference>
<comment type="caution">
    <text evidence="2">The sequence shown here is derived from an EMBL/GenBank/DDBJ whole genome shotgun (WGS) entry which is preliminary data.</text>
</comment>
<dbReference type="SMART" id="SM00953">
    <property type="entry name" value="RES"/>
    <property type="match status" value="1"/>
</dbReference>
<dbReference type="EMBL" id="SOYS01000007">
    <property type="protein sequence ID" value="NIY48807.1"/>
    <property type="molecule type" value="Genomic_DNA"/>
</dbReference>
<dbReference type="RefSeq" id="WP_167613007.1">
    <property type="nucleotide sequence ID" value="NZ_SOYS01000007.1"/>
</dbReference>
<feature type="domain" description="RES" evidence="1">
    <location>
        <begin position="172"/>
        <end position="325"/>
    </location>
</feature>
<sequence>MDEKCCPECFNDNGLRRSIIPSLEPIKGTCSYCKSENVDIIEPSKLAIFFEMLINVYEPNEDGKGLVEWMRDDWGLFTHHHMDNAHAKELLSEILDDGEIVRKNYIPSSAYKSEALAQWDTLKDELLYKNRYFLDQQFDTERLTELLGHLKAYEIPEEWFRARIMLSDKSYDIAEMGAPPKRLASHGRANPTGIPYLYLGSFPETAIAEIRPHTGEKATVAKFKIPEGLIAIDLRNPREHVSPFLLSDASEIGKMRSDIPFLERLGEELTRPVLPRSAAIDYIPSQYLCEFIKKKGFQGVIYRSSVSHGINLALFDPTQGKPISITQYNVNCVSVEVSLG</sequence>
<name>A0ABX0VNZ9_9ENTR</name>
<reference evidence="2 3" key="1">
    <citation type="journal article" date="2020" name="Microorganisms">
        <title>Polyphasic Characterisation of Cedecea colo sp. nov., a New Enteric Bacterium Isolated from the Koala Hindgut.</title>
        <authorList>
            <person name="Boath J.M."/>
            <person name="Dakhal S."/>
            <person name="Van T.T.H."/>
            <person name="Moore R.J."/>
            <person name="Dekiwadia C."/>
            <person name="Macreadie I.G."/>
        </authorList>
    </citation>
    <scope>NUCLEOTIDE SEQUENCE [LARGE SCALE GENOMIC DNA]</scope>
    <source>
        <strain evidence="2 3">ZA</strain>
    </source>
</reference>
<proteinExistence type="predicted"/>
<evidence type="ECO:0000313" key="2">
    <source>
        <dbReference type="EMBL" id="NIY48807.1"/>
    </source>
</evidence>
<dbReference type="Proteomes" id="UP000697927">
    <property type="component" value="Unassembled WGS sequence"/>
</dbReference>
<accession>A0ABX0VNZ9</accession>
<organism evidence="2 3">
    <name type="scientific">Cedecea colo</name>
    <dbReference type="NCBI Taxonomy" id="2552946"/>
    <lineage>
        <taxon>Bacteria</taxon>
        <taxon>Pseudomonadati</taxon>
        <taxon>Pseudomonadota</taxon>
        <taxon>Gammaproteobacteria</taxon>
        <taxon>Enterobacterales</taxon>
        <taxon>Enterobacteriaceae</taxon>
        <taxon>Cedecea</taxon>
    </lineage>
</organism>
<protein>
    <submittedName>
        <fullName evidence="2">RES domain-containing protein</fullName>
    </submittedName>
</protein>